<dbReference type="InterPro" id="IPR012347">
    <property type="entry name" value="Ferritin-like"/>
</dbReference>
<evidence type="ECO:0000259" key="2">
    <source>
        <dbReference type="Pfam" id="PF13628"/>
    </source>
</evidence>
<protein>
    <recommendedName>
        <fullName evidence="2">DUF4142 domain-containing protein</fullName>
    </recommendedName>
</protein>
<evidence type="ECO:0000313" key="4">
    <source>
        <dbReference type="Proteomes" id="UP000175989"/>
    </source>
</evidence>
<dbReference type="OrthoDB" id="118677at2"/>
<comment type="caution">
    <text evidence="3">The sequence shown here is derived from an EMBL/GenBank/DDBJ whole genome shotgun (WGS) entry which is preliminary data.</text>
</comment>
<name>A0A1E7X8H9_9BURK</name>
<sequence length="171" mass="17841">MKTNRLLAALSLAFAATGVAFAQNATVAKADADRLAAIAQANLAEIAAGKIAVEKSANPDVKAFAQKMIDDHTTGLDDTKKVAAAKNITLPTAPDAAHQKMAAELQKLSGTEFDKAYIKQGGVADHAKVHAKLKKDMTGAKDADIKALATKLEPIVAEHGDMAKKLQASLK</sequence>
<organism evidence="3 4">
    <name type="scientific">Duganella phyllosphaerae</name>
    <dbReference type="NCBI Taxonomy" id="762836"/>
    <lineage>
        <taxon>Bacteria</taxon>
        <taxon>Pseudomonadati</taxon>
        <taxon>Pseudomonadota</taxon>
        <taxon>Betaproteobacteria</taxon>
        <taxon>Burkholderiales</taxon>
        <taxon>Oxalobacteraceae</taxon>
        <taxon>Telluria group</taxon>
        <taxon>Duganella</taxon>
    </lineage>
</organism>
<dbReference type="AlphaFoldDB" id="A0A1E7X8H9"/>
<gene>
    <name evidence="3" type="ORF">DUPY_00400</name>
</gene>
<dbReference type="InterPro" id="IPR025419">
    <property type="entry name" value="DUF4142"/>
</dbReference>
<evidence type="ECO:0000313" key="3">
    <source>
        <dbReference type="EMBL" id="OFA09262.1"/>
    </source>
</evidence>
<feature type="chain" id="PRO_5009208509" description="DUF4142 domain-containing protein" evidence="1">
    <location>
        <begin position="23"/>
        <end position="171"/>
    </location>
</feature>
<dbReference type="Proteomes" id="UP000175989">
    <property type="component" value="Unassembled WGS sequence"/>
</dbReference>
<dbReference type="PANTHER" id="PTHR38593:SF1">
    <property type="entry name" value="BLR2558 PROTEIN"/>
    <property type="match status" value="1"/>
</dbReference>
<keyword evidence="1" id="KW-0732">Signal</keyword>
<keyword evidence="4" id="KW-1185">Reference proteome</keyword>
<dbReference type="PANTHER" id="PTHR38593">
    <property type="entry name" value="BLR2558 PROTEIN"/>
    <property type="match status" value="1"/>
</dbReference>
<proteinExistence type="predicted"/>
<dbReference type="Gene3D" id="1.20.1260.10">
    <property type="match status" value="1"/>
</dbReference>
<accession>A0A1E7X8H9</accession>
<dbReference type="PATRIC" id="fig|762836.4.peg.40"/>
<evidence type="ECO:0000256" key="1">
    <source>
        <dbReference type="SAM" id="SignalP"/>
    </source>
</evidence>
<feature type="domain" description="DUF4142" evidence="2">
    <location>
        <begin position="30"/>
        <end position="166"/>
    </location>
</feature>
<dbReference type="EMBL" id="LROM01000002">
    <property type="protein sequence ID" value="OFA09262.1"/>
    <property type="molecule type" value="Genomic_DNA"/>
</dbReference>
<reference evidence="4" key="1">
    <citation type="journal article" date="2016" name="Front. Microbiol.">
        <title>Molecular Keys to the Janthinobacterium and Duganella spp. Interaction with the Plant Pathogen Fusarium graminearum.</title>
        <authorList>
            <person name="Haack F.S."/>
            <person name="Poehlein A."/>
            <person name="Kroger C."/>
            <person name="Voigt C.A."/>
            <person name="Piepenbring M."/>
            <person name="Bode H.B."/>
            <person name="Daniel R."/>
            <person name="Schafer W."/>
            <person name="Streit W.R."/>
        </authorList>
    </citation>
    <scope>NUCLEOTIDE SEQUENCE [LARGE SCALE GENOMIC DNA]</scope>
    <source>
        <strain evidence="4">T54</strain>
    </source>
</reference>
<dbReference type="Pfam" id="PF13628">
    <property type="entry name" value="DUF4142"/>
    <property type="match status" value="1"/>
</dbReference>
<dbReference type="RefSeq" id="WP_070245719.1">
    <property type="nucleotide sequence ID" value="NZ_LROM01000002.1"/>
</dbReference>
<feature type="signal peptide" evidence="1">
    <location>
        <begin position="1"/>
        <end position="22"/>
    </location>
</feature>